<sequence>MSRYVLGFRIVTRMGTLTEDPRNRRHDQLEDFEEPEVSSSGREPWAYRTEYVGGEYYPQNQPQVERRSVGQNIAGYAPNIPRTLTTPHGAYSAPQSDERNQYHDVVESTRRLNLSAQDPRDAGAPNRESNRTLQHGSHSFNPEALQQNARYHLSSTLENPPRHPADVGRYDRRISNSQLGYRSGYHAQSENDYNSPPATTGPSYPNSNPSGYNSIPSAFTNPSQSNVNHPAWGGQYIDPLGYGVPFRPLNGVVASRRDSAEEDTELGPAHTIGPTDISPTLDESYRVRDHPRRYFKDGQVFAVLWHEPAGKTGTTLTLYNEHVHSKIRRMVVFSQKKDCCWCLAIHTYGGRGIDKASIDPKTHAVIRTPDVQYYRKPSTMIQDEFIVTPEEGETLLETSVLDFGKVYTVEHNVKVKSIGKLTSKGAALLHKHWARQSVPTPPRRSRHGYH</sequence>
<evidence type="ECO:0000256" key="1">
    <source>
        <dbReference type="SAM" id="MobiDB-lite"/>
    </source>
</evidence>
<evidence type="ECO:0000259" key="2">
    <source>
        <dbReference type="Pfam" id="PF20233"/>
    </source>
</evidence>
<feature type="compositionally biased region" description="Basic and acidic residues" evidence="1">
    <location>
        <begin position="96"/>
        <end position="110"/>
    </location>
</feature>
<dbReference type="VEuPathDB" id="FungiDB:EMCG_02797"/>
<feature type="region of interest" description="Disordered" evidence="1">
    <location>
        <begin position="261"/>
        <end position="282"/>
    </location>
</feature>
<keyword evidence="4" id="KW-1185">Reference proteome</keyword>
<proteinExistence type="predicted"/>
<dbReference type="STRING" id="73230.A0A2B7ZDF1"/>
<feature type="compositionally biased region" description="Basic and acidic residues" evidence="1">
    <location>
        <begin position="19"/>
        <end position="29"/>
    </location>
</feature>
<dbReference type="EMBL" id="PDND01000152">
    <property type="protein sequence ID" value="PGH30857.1"/>
    <property type="molecule type" value="Genomic_DNA"/>
</dbReference>
<feature type="region of interest" description="Disordered" evidence="1">
    <location>
        <begin position="19"/>
        <end position="41"/>
    </location>
</feature>
<name>A0A2B7ZDF1_9EURO</name>
<dbReference type="PANTHER" id="PTHR35391:SF5">
    <property type="entry name" value="DUF6590 DOMAIN-CONTAINING PROTEIN"/>
    <property type="match status" value="1"/>
</dbReference>
<feature type="compositionally biased region" description="Low complexity" evidence="1">
    <location>
        <begin position="201"/>
        <end position="217"/>
    </location>
</feature>
<reference evidence="3 4" key="1">
    <citation type="submission" date="2017-10" db="EMBL/GenBank/DDBJ databases">
        <title>Comparative genomics in systemic dimorphic fungi from Ajellomycetaceae.</title>
        <authorList>
            <person name="Munoz J.F."/>
            <person name="Mcewen J.G."/>
            <person name="Clay O.K."/>
            <person name="Cuomo C.A."/>
        </authorList>
    </citation>
    <scope>NUCLEOTIDE SEQUENCE [LARGE SCALE GENOMIC DNA]</scope>
    <source>
        <strain evidence="3 4">UAMH4076</strain>
    </source>
</reference>
<evidence type="ECO:0000313" key="4">
    <source>
        <dbReference type="Proteomes" id="UP000226031"/>
    </source>
</evidence>
<dbReference type="InterPro" id="IPR046497">
    <property type="entry name" value="DUF6590"/>
</dbReference>
<gene>
    <name evidence="3" type="ORF">GX50_06358</name>
</gene>
<feature type="domain" description="DUF6590" evidence="2">
    <location>
        <begin position="292"/>
        <end position="427"/>
    </location>
</feature>
<dbReference type="PANTHER" id="PTHR35391">
    <property type="entry name" value="C2H2-TYPE DOMAIN-CONTAINING PROTEIN-RELATED"/>
    <property type="match status" value="1"/>
</dbReference>
<accession>A0A2B7ZDF1</accession>
<feature type="compositionally biased region" description="Polar residues" evidence="1">
    <location>
        <begin position="185"/>
        <end position="200"/>
    </location>
</feature>
<feature type="region of interest" description="Disordered" evidence="1">
    <location>
        <begin position="76"/>
        <end position="139"/>
    </location>
</feature>
<comment type="caution">
    <text evidence="3">The sequence shown here is derived from an EMBL/GenBank/DDBJ whole genome shotgun (WGS) entry which is preliminary data.</text>
</comment>
<dbReference type="AlphaFoldDB" id="A0A2B7ZDF1"/>
<dbReference type="VEuPathDB" id="FungiDB:EMCG_02798"/>
<organism evidence="3 4">
    <name type="scientific">[Emmonsia] crescens</name>
    <dbReference type="NCBI Taxonomy" id="73230"/>
    <lineage>
        <taxon>Eukaryota</taxon>
        <taxon>Fungi</taxon>
        <taxon>Dikarya</taxon>
        <taxon>Ascomycota</taxon>
        <taxon>Pezizomycotina</taxon>
        <taxon>Eurotiomycetes</taxon>
        <taxon>Eurotiomycetidae</taxon>
        <taxon>Onygenales</taxon>
        <taxon>Ajellomycetaceae</taxon>
        <taxon>Emergomyces</taxon>
    </lineage>
</organism>
<protein>
    <recommendedName>
        <fullName evidence="2">DUF6590 domain-containing protein</fullName>
    </recommendedName>
</protein>
<feature type="region of interest" description="Disordered" evidence="1">
    <location>
        <begin position="185"/>
        <end position="222"/>
    </location>
</feature>
<evidence type="ECO:0000313" key="3">
    <source>
        <dbReference type="EMBL" id="PGH30857.1"/>
    </source>
</evidence>
<dbReference type="Pfam" id="PF20233">
    <property type="entry name" value="DUF6590"/>
    <property type="match status" value="1"/>
</dbReference>
<dbReference type="Proteomes" id="UP000226031">
    <property type="component" value="Unassembled WGS sequence"/>
</dbReference>